<reference evidence="1 3" key="1">
    <citation type="submission" date="2019-04" db="EMBL/GenBank/DDBJ databases">
        <title>Complete genome sequence of Agrobacterium larrymoorei CFBP5473.</title>
        <authorList>
            <person name="Haryono M."/>
            <person name="Chou L."/>
            <person name="Lin Y.-C."/>
            <person name="Lai E.-M."/>
            <person name="Kuo C.-H."/>
        </authorList>
    </citation>
    <scope>NUCLEOTIDE SEQUENCE [LARGE SCALE GENOMIC DNA]</scope>
    <source>
        <strain evidence="1 3">CFBP5473</strain>
    </source>
</reference>
<organism evidence="1 3">
    <name type="scientific">Agrobacterium larrymoorei</name>
    <dbReference type="NCBI Taxonomy" id="160699"/>
    <lineage>
        <taxon>Bacteria</taxon>
        <taxon>Pseudomonadati</taxon>
        <taxon>Pseudomonadota</taxon>
        <taxon>Alphaproteobacteria</taxon>
        <taxon>Hyphomicrobiales</taxon>
        <taxon>Rhizobiaceae</taxon>
        <taxon>Rhizobium/Agrobacterium group</taxon>
        <taxon>Agrobacterium</taxon>
    </lineage>
</organism>
<dbReference type="Pfam" id="PF05015">
    <property type="entry name" value="HigB-like_toxin"/>
    <property type="match status" value="1"/>
</dbReference>
<gene>
    <name evidence="1" type="ORF">CFBP5473_03445</name>
    <name evidence="2" type="ORF">J5285_01945</name>
</gene>
<dbReference type="EMBL" id="CP072167">
    <property type="protein sequence ID" value="QYA08432.1"/>
    <property type="molecule type" value="Genomic_DNA"/>
</dbReference>
<evidence type="ECO:0000313" key="2">
    <source>
        <dbReference type="EMBL" id="QYA08432.1"/>
    </source>
</evidence>
<evidence type="ECO:0000313" key="3">
    <source>
        <dbReference type="Proteomes" id="UP000298545"/>
    </source>
</evidence>
<sequence>MIKTFKHQGLYELFYEGATAKIDKKMHARIIVRLDRLEQVASISELNLPGYDFHSLKGFKPTRYTIHVNGPWCITFEIEDGDVYNVDFEQYH</sequence>
<dbReference type="AlphaFoldDB" id="A0A4D7DXW4"/>
<evidence type="ECO:0000313" key="4">
    <source>
        <dbReference type="Proteomes" id="UP000826513"/>
    </source>
</evidence>
<dbReference type="PANTHER" id="PTHR40266">
    <property type="entry name" value="TOXIN HIGB-1"/>
    <property type="match status" value="1"/>
</dbReference>
<dbReference type="Proteomes" id="UP000826513">
    <property type="component" value="Chromosome 1"/>
</dbReference>
<keyword evidence="4" id="KW-1185">Reference proteome</keyword>
<evidence type="ECO:0000313" key="1">
    <source>
        <dbReference type="EMBL" id="QCI99032.1"/>
    </source>
</evidence>
<dbReference type="OrthoDB" id="9801102at2"/>
<proteinExistence type="predicted"/>
<protein>
    <submittedName>
        <fullName evidence="1">Plasmid maintenance system killer</fullName>
    </submittedName>
    <submittedName>
        <fullName evidence="2">Type II toxin-antitoxin system RelE/ParE family toxin</fullName>
    </submittedName>
</protein>
<dbReference type="STRING" id="1367849.GCA_000518585_03940"/>
<dbReference type="SUPFAM" id="SSF143011">
    <property type="entry name" value="RelE-like"/>
    <property type="match status" value="1"/>
</dbReference>
<dbReference type="EMBL" id="CP039691">
    <property type="protein sequence ID" value="QCI99032.1"/>
    <property type="molecule type" value="Genomic_DNA"/>
</dbReference>
<dbReference type="PANTHER" id="PTHR40266:SF2">
    <property type="entry name" value="TOXIN HIGB-1"/>
    <property type="match status" value="1"/>
</dbReference>
<accession>A0A4D7DXW4</accession>
<reference evidence="2 4" key="2">
    <citation type="submission" date="2021-03" db="EMBL/GenBank/DDBJ databases">
        <title>Rapid diversification of plasmids in a genus of pathogenic and nitrogen fixing bacteria.</title>
        <authorList>
            <person name="Weisberg A.J."/>
            <person name="Miller M."/>
            <person name="Ream W."/>
            <person name="Grunwald N.J."/>
            <person name="Chang J.H."/>
        </authorList>
    </citation>
    <scope>NUCLEOTIDE SEQUENCE [LARGE SCALE GENOMIC DNA]</scope>
    <source>
        <strain evidence="2 4">AF3.44</strain>
    </source>
</reference>
<dbReference type="RefSeq" id="WP_027676506.1">
    <property type="nucleotide sequence ID" value="NZ_CP039691.1"/>
</dbReference>
<dbReference type="InterPro" id="IPR007711">
    <property type="entry name" value="HigB-1"/>
</dbReference>
<dbReference type="Proteomes" id="UP000298545">
    <property type="component" value="Chromosome circular"/>
</dbReference>
<name>A0A4D7DXW4_9HYPH</name>
<dbReference type="Gene3D" id="3.30.2310.20">
    <property type="entry name" value="RelE-like"/>
    <property type="match status" value="1"/>
</dbReference>
<dbReference type="InterPro" id="IPR035093">
    <property type="entry name" value="RelE/ParE_toxin_dom_sf"/>
</dbReference>
<dbReference type="KEGG" id="alf:CFBP5473_03445"/>